<gene>
    <name evidence="1" type="ORF">METZ01_LOCUS469648</name>
</gene>
<evidence type="ECO:0000313" key="1">
    <source>
        <dbReference type="EMBL" id="SVE16794.1"/>
    </source>
</evidence>
<dbReference type="Pfam" id="PF00311">
    <property type="entry name" value="PEPcase"/>
    <property type="match status" value="1"/>
</dbReference>
<evidence type="ECO:0008006" key="2">
    <source>
        <dbReference type="Google" id="ProtNLM"/>
    </source>
</evidence>
<dbReference type="InterPro" id="IPR021135">
    <property type="entry name" value="PEP_COase"/>
</dbReference>
<dbReference type="InterPro" id="IPR015813">
    <property type="entry name" value="Pyrv/PenolPyrv_kinase-like_dom"/>
</dbReference>
<reference evidence="1" key="1">
    <citation type="submission" date="2018-05" db="EMBL/GenBank/DDBJ databases">
        <authorList>
            <person name="Lanie J.A."/>
            <person name="Ng W.-L."/>
            <person name="Kazmierczak K.M."/>
            <person name="Andrzejewski T.M."/>
            <person name="Davidsen T.M."/>
            <person name="Wayne K.J."/>
            <person name="Tettelin H."/>
            <person name="Glass J.I."/>
            <person name="Rusch D."/>
            <person name="Podicherti R."/>
            <person name="Tsui H.-C.T."/>
            <person name="Winkler M.E."/>
        </authorList>
    </citation>
    <scope>NUCLEOTIDE SEQUENCE</scope>
</reference>
<dbReference type="SUPFAM" id="SSF51621">
    <property type="entry name" value="Phosphoenolpyruvate/pyruvate domain"/>
    <property type="match status" value="1"/>
</dbReference>
<dbReference type="PANTHER" id="PTHR30523:SF6">
    <property type="entry name" value="PHOSPHOENOLPYRUVATE CARBOXYLASE"/>
    <property type="match status" value="1"/>
</dbReference>
<protein>
    <recommendedName>
        <fullName evidence="2">Phosphoenolpyruvate carboxylase</fullName>
    </recommendedName>
</protein>
<accession>A0A383BA82</accession>
<organism evidence="1">
    <name type="scientific">marine metagenome</name>
    <dbReference type="NCBI Taxonomy" id="408172"/>
    <lineage>
        <taxon>unclassified sequences</taxon>
        <taxon>metagenomes</taxon>
        <taxon>ecological metagenomes</taxon>
    </lineage>
</organism>
<dbReference type="GO" id="GO:0008964">
    <property type="term" value="F:phosphoenolpyruvate carboxylase activity"/>
    <property type="evidence" value="ECO:0007669"/>
    <property type="project" value="InterPro"/>
</dbReference>
<name>A0A383BA82_9ZZZZ</name>
<feature type="non-terminal residue" evidence="1">
    <location>
        <position position="1"/>
    </location>
</feature>
<dbReference type="GO" id="GO:0005829">
    <property type="term" value="C:cytosol"/>
    <property type="evidence" value="ECO:0007669"/>
    <property type="project" value="TreeGrafter"/>
</dbReference>
<proteinExistence type="predicted"/>
<dbReference type="AlphaFoldDB" id="A0A383BA82"/>
<dbReference type="EMBL" id="UINC01198710">
    <property type="protein sequence ID" value="SVE16794.1"/>
    <property type="molecule type" value="Genomic_DNA"/>
</dbReference>
<sequence>ELAGSKGERLWKKILEEYQRTKTQVCQIRECNELLDREPVLQRTIRVRNPYVDPMSFVQIELLKKWREGGRKDQALEEALFTTVRGIARGLQNTG</sequence>
<dbReference type="GO" id="GO:0006099">
    <property type="term" value="P:tricarboxylic acid cycle"/>
    <property type="evidence" value="ECO:0007669"/>
    <property type="project" value="InterPro"/>
</dbReference>
<dbReference type="PANTHER" id="PTHR30523">
    <property type="entry name" value="PHOSPHOENOLPYRUVATE CARBOXYLASE"/>
    <property type="match status" value="1"/>
</dbReference>
<dbReference type="GO" id="GO:0015977">
    <property type="term" value="P:carbon fixation"/>
    <property type="evidence" value="ECO:0007669"/>
    <property type="project" value="InterPro"/>
</dbReference>